<organism evidence="4 5">
    <name type="scientific">Microlunatus endophyticus</name>
    <dbReference type="NCBI Taxonomy" id="1716077"/>
    <lineage>
        <taxon>Bacteria</taxon>
        <taxon>Bacillati</taxon>
        <taxon>Actinomycetota</taxon>
        <taxon>Actinomycetes</taxon>
        <taxon>Propionibacteriales</taxon>
        <taxon>Propionibacteriaceae</taxon>
        <taxon>Microlunatus</taxon>
    </lineage>
</organism>
<dbReference type="Proteomes" id="UP000613840">
    <property type="component" value="Unassembled WGS sequence"/>
</dbReference>
<feature type="transmembrane region" description="Helical" evidence="2">
    <location>
        <begin position="187"/>
        <end position="211"/>
    </location>
</feature>
<dbReference type="InterPro" id="IPR000572">
    <property type="entry name" value="OxRdtase_Mopterin-bd_dom"/>
</dbReference>
<feature type="transmembrane region" description="Helical" evidence="2">
    <location>
        <begin position="28"/>
        <end position="51"/>
    </location>
</feature>
<evidence type="ECO:0000256" key="1">
    <source>
        <dbReference type="SAM" id="MobiDB-lite"/>
    </source>
</evidence>
<reference evidence="4" key="1">
    <citation type="journal article" date="2014" name="Int. J. Syst. Evol. Microbiol.">
        <title>Complete genome sequence of Corynebacterium casei LMG S-19264T (=DSM 44701T), isolated from a smear-ripened cheese.</title>
        <authorList>
            <consortium name="US DOE Joint Genome Institute (JGI-PGF)"/>
            <person name="Walter F."/>
            <person name="Albersmeier A."/>
            <person name="Kalinowski J."/>
            <person name="Ruckert C."/>
        </authorList>
    </citation>
    <scope>NUCLEOTIDE SEQUENCE</scope>
    <source>
        <strain evidence="4">CGMCC 4.7306</strain>
    </source>
</reference>
<feature type="compositionally biased region" description="Polar residues" evidence="1">
    <location>
        <begin position="1"/>
        <end position="15"/>
    </location>
</feature>
<evidence type="ECO:0000256" key="2">
    <source>
        <dbReference type="SAM" id="Phobius"/>
    </source>
</evidence>
<accession>A0A917SER7</accession>
<dbReference type="InterPro" id="IPR014756">
    <property type="entry name" value="Ig_E-set"/>
</dbReference>
<sequence>MALTASRGSGVTSPTDGDHSASNRHAGWAWLAGVVAGLAGLASTQVIAWLLTPLGDPVSAVSEFLLGLFPSGLINFGKDTLRFADKPVLLIIVALLALAITGLSGRLEYGRRWAGAIGPAVLCVLAVVAIATRQDAGFDAFPPAIIGTVGVCYPLLRLLIGRLRYWAEPSVFLRAPRPRAQVREARRNFMITSVAIGAASIVVGTATRAAAGGKSMALKARSLVTLPKPATPAPPVPAGADLKLDGLTPYVTGNGVFYRIDTAFQVPIVDPDTWSLTITGLVEHEVTISWKELLALPLTEHYVTLTCVSNEVGGGLAGNARWLGYPVRELLKRAVPRADADMVLSASVDGFTAGTPLDALTDPHREAIIAVGMNGQPLPAEHGFPARMVVPGLYGYVSATKWIHSLKVTTYAGDQGYWTPLGWSARGPIKLASRIDTPTGQVKPGKVPVAGVAWAQHTGISRVEVRVDDKPWQTAKLAETTGPDTWRQWVWIWDAEPGHHTLTVRATDADGRVQTSQQAPPAPNGATGWDSKDVTVG</sequence>
<comment type="caution">
    <text evidence="4">The sequence shown here is derived from an EMBL/GenBank/DDBJ whole genome shotgun (WGS) entry which is preliminary data.</text>
</comment>
<name>A0A917SER7_9ACTN</name>
<keyword evidence="2" id="KW-0472">Membrane</keyword>
<feature type="domain" description="Oxidoreductase molybdopterin-binding" evidence="3">
    <location>
        <begin position="264"/>
        <end position="418"/>
    </location>
</feature>
<dbReference type="PANTHER" id="PTHR19372">
    <property type="entry name" value="SULFITE REDUCTASE"/>
    <property type="match status" value="1"/>
</dbReference>
<dbReference type="SUPFAM" id="SSF56524">
    <property type="entry name" value="Oxidoreductase molybdopterin-binding domain"/>
    <property type="match status" value="1"/>
</dbReference>
<gene>
    <name evidence="4" type="ORF">GCM10011575_32930</name>
</gene>
<keyword evidence="2" id="KW-1133">Transmembrane helix</keyword>
<dbReference type="PANTHER" id="PTHR19372:SF7">
    <property type="entry name" value="SULFITE OXIDASE, MITOCHONDRIAL"/>
    <property type="match status" value="1"/>
</dbReference>
<keyword evidence="2" id="KW-0812">Transmembrane</keyword>
<evidence type="ECO:0000313" key="5">
    <source>
        <dbReference type="Proteomes" id="UP000613840"/>
    </source>
</evidence>
<feature type="region of interest" description="Disordered" evidence="1">
    <location>
        <begin position="1"/>
        <end position="20"/>
    </location>
</feature>
<reference evidence="4" key="2">
    <citation type="submission" date="2020-09" db="EMBL/GenBank/DDBJ databases">
        <authorList>
            <person name="Sun Q."/>
            <person name="Zhou Y."/>
        </authorList>
    </citation>
    <scope>NUCLEOTIDE SEQUENCE</scope>
    <source>
        <strain evidence="4">CGMCC 4.7306</strain>
    </source>
</reference>
<dbReference type="Gene3D" id="3.90.420.10">
    <property type="entry name" value="Oxidoreductase, molybdopterin-binding domain"/>
    <property type="match status" value="1"/>
</dbReference>
<dbReference type="GO" id="GO:0008482">
    <property type="term" value="F:sulfite oxidase activity"/>
    <property type="evidence" value="ECO:0007669"/>
    <property type="project" value="TreeGrafter"/>
</dbReference>
<protein>
    <submittedName>
        <fullName evidence="4">Oxidoreductase</fullName>
    </submittedName>
</protein>
<feature type="region of interest" description="Disordered" evidence="1">
    <location>
        <begin position="511"/>
        <end position="537"/>
    </location>
</feature>
<dbReference type="GO" id="GO:0006790">
    <property type="term" value="P:sulfur compound metabolic process"/>
    <property type="evidence" value="ECO:0007669"/>
    <property type="project" value="TreeGrafter"/>
</dbReference>
<feature type="transmembrane region" description="Helical" evidence="2">
    <location>
        <begin position="144"/>
        <end position="167"/>
    </location>
</feature>
<evidence type="ECO:0000259" key="3">
    <source>
        <dbReference type="Pfam" id="PF00174"/>
    </source>
</evidence>
<feature type="transmembrane region" description="Helical" evidence="2">
    <location>
        <begin position="113"/>
        <end position="132"/>
    </location>
</feature>
<feature type="transmembrane region" description="Helical" evidence="2">
    <location>
        <begin position="88"/>
        <end position="107"/>
    </location>
</feature>
<evidence type="ECO:0000313" key="4">
    <source>
        <dbReference type="EMBL" id="GGL71985.1"/>
    </source>
</evidence>
<keyword evidence="5" id="KW-1185">Reference proteome</keyword>
<dbReference type="AlphaFoldDB" id="A0A917SER7"/>
<dbReference type="InterPro" id="IPR036374">
    <property type="entry name" value="OxRdtase_Mopterin-bd_sf"/>
</dbReference>
<dbReference type="GO" id="GO:0043546">
    <property type="term" value="F:molybdopterin cofactor binding"/>
    <property type="evidence" value="ECO:0007669"/>
    <property type="project" value="TreeGrafter"/>
</dbReference>
<proteinExistence type="predicted"/>
<dbReference type="EMBL" id="BMMZ01000008">
    <property type="protein sequence ID" value="GGL71985.1"/>
    <property type="molecule type" value="Genomic_DNA"/>
</dbReference>
<dbReference type="SUPFAM" id="SSF81296">
    <property type="entry name" value="E set domains"/>
    <property type="match status" value="1"/>
</dbReference>
<dbReference type="GO" id="GO:0020037">
    <property type="term" value="F:heme binding"/>
    <property type="evidence" value="ECO:0007669"/>
    <property type="project" value="TreeGrafter"/>
</dbReference>
<dbReference type="RefSeq" id="WP_188896451.1">
    <property type="nucleotide sequence ID" value="NZ_BMMZ01000008.1"/>
</dbReference>
<dbReference type="Gene3D" id="2.60.40.650">
    <property type="match status" value="1"/>
</dbReference>
<dbReference type="Pfam" id="PF00174">
    <property type="entry name" value="Oxidored_molyb"/>
    <property type="match status" value="1"/>
</dbReference>